<evidence type="ECO:0000313" key="1">
    <source>
        <dbReference type="EMBL" id="KOX81126.1"/>
    </source>
</evidence>
<accession>A0A0M9ACM3</accession>
<dbReference type="EMBL" id="KQ435692">
    <property type="protein sequence ID" value="KOX81126.1"/>
    <property type="molecule type" value="Genomic_DNA"/>
</dbReference>
<gene>
    <name evidence="1" type="ORF">WN51_10051</name>
</gene>
<evidence type="ECO:0000313" key="2">
    <source>
        <dbReference type="Proteomes" id="UP000053105"/>
    </source>
</evidence>
<dbReference type="OrthoDB" id="8195605at2759"/>
<name>A0A0M9ACM3_9HYME</name>
<dbReference type="AlphaFoldDB" id="A0A0M9ACM3"/>
<sequence length="207" mass="24902">MKLHIYLHRINGSIRLEIINIVVFRTDRVKNLRLEESMFCDLSDCLTILILFSPFYLILKYKCLMFNECIWHKTIFGYGVEPGTWFYLVLSVYSPLDISFMALLNAYHEQEVRKWLISNPRRSITIYEVTMFYKVAFLRNYCSRVQSNWNISQSSMFPAETINRKDQEKISALIKTYQQYQQKWKVFYRHQKMQKLSSTSKDVELCH</sequence>
<protein>
    <submittedName>
        <fullName evidence="1">Uncharacterized protein</fullName>
    </submittedName>
</protein>
<proteinExistence type="predicted"/>
<dbReference type="Proteomes" id="UP000053105">
    <property type="component" value="Unassembled WGS sequence"/>
</dbReference>
<organism evidence="1 2">
    <name type="scientific">Melipona quadrifasciata</name>
    <dbReference type="NCBI Taxonomy" id="166423"/>
    <lineage>
        <taxon>Eukaryota</taxon>
        <taxon>Metazoa</taxon>
        <taxon>Ecdysozoa</taxon>
        <taxon>Arthropoda</taxon>
        <taxon>Hexapoda</taxon>
        <taxon>Insecta</taxon>
        <taxon>Pterygota</taxon>
        <taxon>Neoptera</taxon>
        <taxon>Endopterygota</taxon>
        <taxon>Hymenoptera</taxon>
        <taxon>Apocrita</taxon>
        <taxon>Aculeata</taxon>
        <taxon>Apoidea</taxon>
        <taxon>Anthophila</taxon>
        <taxon>Apidae</taxon>
        <taxon>Melipona</taxon>
    </lineage>
</organism>
<keyword evidence="2" id="KW-1185">Reference proteome</keyword>
<reference evidence="1 2" key="1">
    <citation type="submission" date="2015-07" db="EMBL/GenBank/DDBJ databases">
        <title>The genome of Melipona quadrifasciata.</title>
        <authorList>
            <person name="Pan H."/>
            <person name="Kapheim K."/>
        </authorList>
    </citation>
    <scope>NUCLEOTIDE SEQUENCE [LARGE SCALE GENOMIC DNA]</scope>
    <source>
        <strain evidence="1">0111107301</strain>
        <tissue evidence="1">Whole body</tissue>
    </source>
</reference>